<accession>A0A918Q7P3</accession>
<name>A0A918Q7P3_9ACTN</name>
<dbReference type="Proteomes" id="UP000622166">
    <property type="component" value="Unassembled WGS sequence"/>
</dbReference>
<reference evidence="1" key="1">
    <citation type="journal article" date="2014" name="Int. J. Syst. Evol. Microbiol.">
        <title>Complete genome sequence of Corynebacterium casei LMG S-19264T (=DSM 44701T), isolated from a smear-ripened cheese.</title>
        <authorList>
            <consortium name="US DOE Joint Genome Institute (JGI-PGF)"/>
            <person name="Walter F."/>
            <person name="Albersmeier A."/>
            <person name="Kalinowski J."/>
            <person name="Ruckert C."/>
        </authorList>
    </citation>
    <scope>NUCLEOTIDE SEQUENCE</scope>
    <source>
        <strain evidence="1">JCM 4815</strain>
    </source>
</reference>
<dbReference type="RefSeq" id="WP_268249519.1">
    <property type="nucleotide sequence ID" value="NZ_BMVW01000019.1"/>
</dbReference>
<comment type="caution">
    <text evidence="1">The sequence shown here is derived from an EMBL/GenBank/DDBJ whole genome shotgun (WGS) entry which is preliminary data.</text>
</comment>
<reference evidence="1" key="2">
    <citation type="submission" date="2020-09" db="EMBL/GenBank/DDBJ databases">
        <authorList>
            <person name="Sun Q."/>
            <person name="Ohkuma M."/>
        </authorList>
    </citation>
    <scope>NUCLEOTIDE SEQUENCE</scope>
    <source>
        <strain evidence="1">JCM 4815</strain>
    </source>
</reference>
<proteinExistence type="predicted"/>
<evidence type="ECO:0000313" key="2">
    <source>
        <dbReference type="Proteomes" id="UP000622166"/>
    </source>
</evidence>
<dbReference type="EMBL" id="BMVW01000019">
    <property type="protein sequence ID" value="GGZ37042.1"/>
    <property type="molecule type" value="Genomic_DNA"/>
</dbReference>
<evidence type="ECO:0000313" key="1">
    <source>
        <dbReference type="EMBL" id="GGZ37042.1"/>
    </source>
</evidence>
<gene>
    <name evidence="1" type="ORF">GCM10010365_67360</name>
</gene>
<sequence length="40" mass="3645">MSNIGSLTEALDGTSGPLVLDALADAGTAPDAGTGGSSPG</sequence>
<dbReference type="AlphaFoldDB" id="A0A918Q7P3"/>
<protein>
    <submittedName>
        <fullName evidence="1">Uncharacterized protein</fullName>
    </submittedName>
</protein>
<keyword evidence="2" id="KW-1185">Reference proteome</keyword>
<organism evidence="1 2">
    <name type="scientific">Streptomyces poonensis</name>
    <dbReference type="NCBI Taxonomy" id="68255"/>
    <lineage>
        <taxon>Bacteria</taxon>
        <taxon>Bacillati</taxon>
        <taxon>Actinomycetota</taxon>
        <taxon>Actinomycetes</taxon>
        <taxon>Kitasatosporales</taxon>
        <taxon>Streptomycetaceae</taxon>
        <taxon>Streptomyces</taxon>
    </lineage>
</organism>